<protein>
    <submittedName>
        <fullName evidence="2">Uncharacterized protein</fullName>
    </submittedName>
</protein>
<feature type="compositionally biased region" description="Low complexity" evidence="1">
    <location>
        <begin position="182"/>
        <end position="193"/>
    </location>
</feature>
<evidence type="ECO:0000313" key="3">
    <source>
        <dbReference type="Proteomes" id="UP001159363"/>
    </source>
</evidence>
<proteinExistence type="predicted"/>
<evidence type="ECO:0000313" key="2">
    <source>
        <dbReference type="EMBL" id="KAJ8876061.1"/>
    </source>
</evidence>
<keyword evidence="3" id="KW-1185">Reference proteome</keyword>
<accession>A0ABQ9GVI8</accession>
<gene>
    <name evidence="2" type="ORF">PR048_023969</name>
</gene>
<dbReference type="Proteomes" id="UP001159363">
    <property type="component" value="Chromosome 8"/>
</dbReference>
<dbReference type="EMBL" id="JARBHB010000009">
    <property type="protein sequence ID" value="KAJ8876061.1"/>
    <property type="molecule type" value="Genomic_DNA"/>
</dbReference>
<name>A0ABQ9GVI8_9NEOP</name>
<evidence type="ECO:0000256" key="1">
    <source>
        <dbReference type="SAM" id="MobiDB-lite"/>
    </source>
</evidence>
<feature type="compositionally biased region" description="Basic and acidic residues" evidence="1">
    <location>
        <begin position="702"/>
        <end position="711"/>
    </location>
</feature>
<organism evidence="2 3">
    <name type="scientific">Dryococelus australis</name>
    <dbReference type="NCBI Taxonomy" id="614101"/>
    <lineage>
        <taxon>Eukaryota</taxon>
        <taxon>Metazoa</taxon>
        <taxon>Ecdysozoa</taxon>
        <taxon>Arthropoda</taxon>
        <taxon>Hexapoda</taxon>
        <taxon>Insecta</taxon>
        <taxon>Pterygota</taxon>
        <taxon>Neoptera</taxon>
        <taxon>Polyneoptera</taxon>
        <taxon>Phasmatodea</taxon>
        <taxon>Verophasmatodea</taxon>
        <taxon>Anareolatae</taxon>
        <taxon>Phasmatidae</taxon>
        <taxon>Eurycanthinae</taxon>
        <taxon>Dryococelus</taxon>
    </lineage>
</organism>
<comment type="caution">
    <text evidence="2">The sequence shown here is derived from an EMBL/GenBank/DDBJ whole genome shotgun (WGS) entry which is preliminary data.</text>
</comment>
<feature type="compositionally biased region" description="Polar residues" evidence="1">
    <location>
        <begin position="679"/>
        <end position="695"/>
    </location>
</feature>
<sequence length="711" mass="79407">MPQTNKEWRFEDITHAIHIIIESSNLVENYFFILSYLQIYYPDIREYIIGTSEAEKCGWDKGETATRVRRSIAPMLKVLKWRVGSPSHKINNGTSMVGLRLRTPALLVTCAPTHHLPSGQHDDGHAHCALQRSLLAGHQPLGAFKGFQKWPLDREQHTTQWISQGEKQERCHISDVSCRSSHSVAKTSSSAVSEGKPRMTKAPRRHIKFKRSDESNEDDPVYEIHASLTTEKRKLSHSFQRRIFEYQRTSPADEEYQARSWTPWVQLSGTTLGCLLHAELDSAPGVLVHGEASGHRSPAGPYAEERCCYTTVSTTRGAAVSLAVRALASYRGKPGSIPGGVTLRMWGPCPADLLGDLPLLPALAFRCCFTTTSLFIHRCSIPRACGVRSKMSCGWIGNGTKRGENRILRENPPPLRCLIYHPLAEFHPRKPLSVGACDRTVGLNCGNDRRRRSRIQSNSTTMSFVPFTILMLAVTDFLPADHFRCYLFLSSLVVYRLTSHGRPKSTPLIINSRGPSRVKLYGTERERERERERELASGGMSNSAVLRVLASPGCSHDLANQAACPLASSAIRSLGCLPTASCPPIRLVPWSAGRSRKCFCPTITKDVTFDAENATTDAFMTRHTIMQNSPIYRQIFASENRCRTMPLAGWFSRGSPSWQYLRHFSDQVPLIAAPGHLSRANQRRQSSDLSFQSTKLPPGLKHPVDTARSRN</sequence>
<feature type="region of interest" description="Disordered" evidence="1">
    <location>
        <begin position="182"/>
        <end position="204"/>
    </location>
</feature>
<feature type="region of interest" description="Disordered" evidence="1">
    <location>
        <begin position="678"/>
        <end position="711"/>
    </location>
</feature>
<reference evidence="2 3" key="1">
    <citation type="submission" date="2023-02" db="EMBL/GenBank/DDBJ databases">
        <title>LHISI_Scaffold_Assembly.</title>
        <authorList>
            <person name="Stuart O.P."/>
            <person name="Cleave R."/>
            <person name="Magrath M.J.L."/>
            <person name="Mikheyev A.S."/>
        </authorList>
    </citation>
    <scope>NUCLEOTIDE SEQUENCE [LARGE SCALE GENOMIC DNA]</scope>
    <source>
        <strain evidence="2">Daus_M_001</strain>
        <tissue evidence="2">Leg muscle</tissue>
    </source>
</reference>